<evidence type="ECO:0000256" key="2">
    <source>
        <dbReference type="ARBA" id="ARBA00004651"/>
    </source>
</evidence>
<keyword evidence="12" id="KW-1185">Reference proteome</keyword>
<dbReference type="InterPro" id="IPR005467">
    <property type="entry name" value="His_kinase_dom"/>
</dbReference>
<feature type="transmembrane region" description="Helical" evidence="9">
    <location>
        <begin position="12"/>
        <end position="32"/>
    </location>
</feature>
<organism evidence="11 12">
    <name type="scientific">Accumulibacter regalis</name>
    <dbReference type="NCBI Taxonomy" id="522306"/>
    <lineage>
        <taxon>Bacteria</taxon>
        <taxon>Pseudomonadati</taxon>
        <taxon>Pseudomonadota</taxon>
        <taxon>Betaproteobacteria</taxon>
        <taxon>Candidatus Accumulibacter</taxon>
    </lineage>
</organism>
<comment type="catalytic activity">
    <reaction evidence="1">
        <text>ATP + protein L-histidine = ADP + protein N-phospho-L-histidine.</text>
        <dbReference type="EC" id="2.7.13.3"/>
    </reaction>
</comment>
<dbReference type="Pfam" id="PF00512">
    <property type="entry name" value="HisKA"/>
    <property type="match status" value="1"/>
</dbReference>
<dbReference type="SMART" id="SM00387">
    <property type="entry name" value="HATPase_c"/>
    <property type="match status" value="1"/>
</dbReference>
<evidence type="ECO:0000313" key="11">
    <source>
        <dbReference type="EMBL" id="EXI87052.1"/>
    </source>
</evidence>
<dbReference type="InterPro" id="IPR007895">
    <property type="entry name" value="MASE1"/>
</dbReference>
<keyword evidence="7 9" id="KW-1133">Transmembrane helix</keyword>
<feature type="transmembrane region" description="Helical" evidence="9">
    <location>
        <begin position="156"/>
        <end position="175"/>
    </location>
</feature>
<evidence type="ECO:0000256" key="5">
    <source>
        <dbReference type="ARBA" id="ARBA00022553"/>
    </source>
</evidence>
<dbReference type="InterPro" id="IPR004358">
    <property type="entry name" value="Sig_transdc_His_kin-like_C"/>
</dbReference>
<dbReference type="Gene3D" id="3.30.565.10">
    <property type="entry name" value="Histidine kinase-like ATPase, C-terminal domain"/>
    <property type="match status" value="1"/>
</dbReference>
<keyword evidence="6 9" id="KW-0812">Transmembrane</keyword>
<dbReference type="EC" id="2.7.13.3" evidence="3"/>
<dbReference type="PRINTS" id="PR00344">
    <property type="entry name" value="BCTRLSENSOR"/>
</dbReference>
<dbReference type="PATRIC" id="fig|1454004.3.peg.2940"/>
<dbReference type="STRING" id="1454004.AW11_02847"/>
<evidence type="ECO:0000259" key="10">
    <source>
        <dbReference type="PROSITE" id="PS50109"/>
    </source>
</evidence>
<feature type="transmembrane region" description="Helical" evidence="9">
    <location>
        <begin position="116"/>
        <end position="144"/>
    </location>
</feature>
<accession>A0A011QCQ4</accession>
<dbReference type="Pfam" id="PF02518">
    <property type="entry name" value="HATPase_c"/>
    <property type="match status" value="1"/>
</dbReference>
<dbReference type="Proteomes" id="UP000022141">
    <property type="component" value="Unassembled WGS sequence"/>
</dbReference>
<dbReference type="PANTHER" id="PTHR43065:SF42">
    <property type="entry name" value="TWO-COMPONENT SENSOR PPRA"/>
    <property type="match status" value="1"/>
</dbReference>
<feature type="transmembrane region" description="Helical" evidence="9">
    <location>
        <begin position="195"/>
        <end position="222"/>
    </location>
</feature>
<evidence type="ECO:0000256" key="7">
    <source>
        <dbReference type="ARBA" id="ARBA00022989"/>
    </source>
</evidence>
<comment type="caution">
    <text evidence="11">The sequence shown here is derived from an EMBL/GenBank/DDBJ whole genome shotgun (WGS) entry which is preliminary data.</text>
</comment>
<dbReference type="PROSITE" id="PS50109">
    <property type="entry name" value="HIS_KIN"/>
    <property type="match status" value="1"/>
</dbReference>
<feature type="domain" description="Histidine kinase" evidence="10">
    <location>
        <begin position="308"/>
        <end position="520"/>
    </location>
</feature>
<dbReference type="PANTHER" id="PTHR43065">
    <property type="entry name" value="SENSOR HISTIDINE KINASE"/>
    <property type="match status" value="1"/>
</dbReference>
<dbReference type="AlphaFoldDB" id="A0A011QCQ4"/>
<protein>
    <recommendedName>
        <fullName evidence="3">histidine kinase</fullName>
        <ecNumber evidence="3">2.7.13.3</ecNumber>
    </recommendedName>
</protein>
<feature type="transmembrane region" description="Helical" evidence="9">
    <location>
        <begin position="234"/>
        <end position="253"/>
    </location>
</feature>
<dbReference type="EMBL" id="JEMY01000038">
    <property type="protein sequence ID" value="EXI87052.1"/>
    <property type="molecule type" value="Genomic_DNA"/>
</dbReference>
<proteinExistence type="predicted"/>
<feature type="transmembrane region" description="Helical" evidence="9">
    <location>
        <begin position="75"/>
        <end position="96"/>
    </location>
</feature>
<evidence type="ECO:0000256" key="6">
    <source>
        <dbReference type="ARBA" id="ARBA00022692"/>
    </source>
</evidence>
<dbReference type="InterPro" id="IPR036097">
    <property type="entry name" value="HisK_dim/P_sf"/>
</dbReference>
<dbReference type="SMART" id="SM00388">
    <property type="entry name" value="HisKA"/>
    <property type="match status" value="1"/>
</dbReference>
<dbReference type="GO" id="GO:0000155">
    <property type="term" value="F:phosphorelay sensor kinase activity"/>
    <property type="evidence" value="ECO:0007669"/>
    <property type="project" value="InterPro"/>
</dbReference>
<evidence type="ECO:0000256" key="4">
    <source>
        <dbReference type="ARBA" id="ARBA00022475"/>
    </source>
</evidence>
<keyword evidence="4" id="KW-1003">Cell membrane</keyword>
<keyword evidence="8 9" id="KW-0472">Membrane</keyword>
<sequence>MISASRLSWTDALLLIAGYVALDWMSFFHPLHGPYITPWNPAPALALVFILRHGWQAVLVLALAVLLAEIGVRSLPASLPVSVAIAGMLALGYGAIGEALRRRMRGPAIFLDRFGLLRWAGVVVAGTLLTSVAFVLALVALDLVPLAGWSEAVGRFWIGDGVGILVSMPLLWMLFDERGRALLRATLWRPDTLGYVLAAAMALWVAVGHGAESDFQYFYLLFLPIIWAASRQGLAGAVLSAAVIQIGLIVVVYRQGFSAGSVLEIQAVTVVLVLAGFFIGVVVDEQQRISAELRQTLRLAAAGEMAGALAHELNQPLTALSAYGAACEELLARGETGDRLKGSIRLMVSEACRAAEVVRRLRDFFRTGTTRLEAIPLRALLAAAAAPFARHAAKAGVELTVEPVPDGVLLADGPQLEVVLRNLFSNAFDAVSEQPPGERRVRVSALAEGGDRICIRIEDSGPGLTGDAVSRLFEPFNSTKSSGLGLGLAISRAIAEAHGGNLWAEVGARGVFRLRLPFEKTPAHA</sequence>
<dbReference type="GO" id="GO:0005886">
    <property type="term" value="C:plasma membrane"/>
    <property type="evidence" value="ECO:0007669"/>
    <property type="project" value="UniProtKB-SubCell"/>
</dbReference>
<dbReference type="Pfam" id="PF05231">
    <property type="entry name" value="MASE1"/>
    <property type="match status" value="1"/>
</dbReference>
<evidence type="ECO:0000256" key="1">
    <source>
        <dbReference type="ARBA" id="ARBA00000085"/>
    </source>
</evidence>
<dbReference type="Gene3D" id="1.10.287.130">
    <property type="match status" value="1"/>
</dbReference>
<dbReference type="SUPFAM" id="SSF47384">
    <property type="entry name" value="Homodimeric domain of signal transducing histidine kinase"/>
    <property type="match status" value="1"/>
</dbReference>
<feature type="transmembrane region" description="Helical" evidence="9">
    <location>
        <begin position="265"/>
        <end position="283"/>
    </location>
</feature>
<dbReference type="InterPro" id="IPR003594">
    <property type="entry name" value="HATPase_dom"/>
</dbReference>
<feature type="transmembrane region" description="Helical" evidence="9">
    <location>
        <begin position="44"/>
        <end position="68"/>
    </location>
</feature>
<evidence type="ECO:0000256" key="8">
    <source>
        <dbReference type="ARBA" id="ARBA00023136"/>
    </source>
</evidence>
<name>A0A011QCQ4_ACCRE</name>
<dbReference type="eggNOG" id="COG4191">
    <property type="taxonomic scope" value="Bacteria"/>
</dbReference>
<evidence type="ECO:0000256" key="3">
    <source>
        <dbReference type="ARBA" id="ARBA00012438"/>
    </source>
</evidence>
<dbReference type="InterPro" id="IPR036890">
    <property type="entry name" value="HATPase_C_sf"/>
</dbReference>
<keyword evidence="5" id="KW-0597">Phosphoprotein</keyword>
<dbReference type="CDD" id="cd00082">
    <property type="entry name" value="HisKA"/>
    <property type="match status" value="1"/>
</dbReference>
<keyword evidence="11" id="KW-0808">Transferase</keyword>
<evidence type="ECO:0000256" key="9">
    <source>
        <dbReference type="SAM" id="Phobius"/>
    </source>
</evidence>
<evidence type="ECO:0000313" key="12">
    <source>
        <dbReference type="Proteomes" id="UP000022141"/>
    </source>
</evidence>
<dbReference type="InterPro" id="IPR003661">
    <property type="entry name" value="HisK_dim/P_dom"/>
</dbReference>
<reference evidence="11" key="1">
    <citation type="submission" date="2014-02" db="EMBL/GenBank/DDBJ databases">
        <title>Expanding our view of genomic diversity in Candidatus Accumulibacter clades.</title>
        <authorList>
            <person name="Skennerton C.T."/>
            <person name="Barr J.J."/>
            <person name="Slater F.R."/>
            <person name="Bond P.L."/>
            <person name="Tyson G.W."/>
        </authorList>
    </citation>
    <scope>NUCLEOTIDE SEQUENCE [LARGE SCALE GENOMIC DNA]</scope>
</reference>
<comment type="subcellular location">
    <subcellularLocation>
        <location evidence="2">Cell membrane</location>
        <topology evidence="2">Multi-pass membrane protein</topology>
    </subcellularLocation>
</comment>
<gene>
    <name evidence="11" type="primary">fixL_4</name>
    <name evidence="11" type="ORF">AW11_02847</name>
</gene>
<dbReference type="SUPFAM" id="SSF55874">
    <property type="entry name" value="ATPase domain of HSP90 chaperone/DNA topoisomerase II/histidine kinase"/>
    <property type="match status" value="1"/>
</dbReference>